<proteinExistence type="predicted"/>
<evidence type="ECO:0000313" key="2">
    <source>
        <dbReference type="Proteomes" id="UP000027466"/>
    </source>
</evidence>
<name>A0A069PEI2_9BURK</name>
<protein>
    <recommendedName>
        <fullName evidence="3">Porin domain-containing protein</fullName>
    </recommendedName>
</protein>
<evidence type="ECO:0008006" key="3">
    <source>
        <dbReference type="Google" id="ProtNLM"/>
    </source>
</evidence>
<organism evidence="1 2">
    <name type="scientific">Caballeronia glathei</name>
    <dbReference type="NCBI Taxonomy" id="60547"/>
    <lineage>
        <taxon>Bacteria</taxon>
        <taxon>Pseudomonadati</taxon>
        <taxon>Pseudomonadota</taxon>
        <taxon>Betaproteobacteria</taxon>
        <taxon>Burkholderiales</taxon>
        <taxon>Burkholderiaceae</taxon>
        <taxon>Caballeronia</taxon>
    </lineage>
</organism>
<accession>A0A069PEI2</accession>
<sequence length="72" mass="7613">MGADVLRTFGAGSDYTFGPAVVGFVDTHSQYPGTTSFSRSSGNISGTMRFDNFELNGRYAPRPAPGLGIAYT</sequence>
<reference evidence="1 2" key="1">
    <citation type="submission" date="2014-03" db="EMBL/GenBank/DDBJ databases">
        <title>Draft Genome Sequences of Four Burkholderia Strains.</title>
        <authorList>
            <person name="Liu X.Y."/>
            <person name="Li C.X."/>
            <person name="Xu J.H."/>
        </authorList>
    </citation>
    <scope>NUCLEOTIDE SEQUENCE [LARGE SCALE GENOMIC DNA]</scope>
    <source>
        <strain evidence="1 2">DSM 50014</strain>
    </source>
</reference>
<keyword evidence="2" id="KW-1185">Reference proteome</keyword>
<dbReference type="Proteomes" id="UP000027466">
    <property type="component" value="Unassembled WGS sequence"/>
</dbReference>
<gene>
    <name evidence="1" type="ORF">BG61_36455</name>
</gene>
<evidence type="ECO:0000313" key="1">
    <source>
        <dbReference type="EMBL" id="KDR38942.1"/>
    </source>
</evidence>
<comment type="caution">
    <text evidence="1">The sequence shown here is derived from an EMBL/GenBank/DDBJ whole genome shotgun (WGS) entry which is preliminary data.</text>
</comment>
<dbReference type="EMBL" id="JFHC01000071">
    <property type="protein sequence ID" value="KDR38942.1"/>
    <property type="molecule type" value="Genomic_DNA"/>
</dbReference>
<dbReference type="AlphaFoldDB" id="A0A069PEI2"/>
<dbReference type="SUPFAM" id="SSF56935">
    <property type="entry name" value="Porins"/>
    <property type="match status" value="1"/>
</dbReference>